<dbReference type="InterPro" id="IPR006813">
    <property type="entry name" value="Glyco_trans_17"/>
</dbReference>
<dbReference type="AlphaFoldDB" id="A0A8H2WLU2"/>
<dbReference type="Pfam" id="PF04724">
    <property type="entry name" value="Glyco_transf_17"/>
    <property type="match status" value="1"/>
</dbReference>
<dbReference type="PANTHER" id="PTHR12224">
    <property type="entry name" value="BETA-1,4-MANNOSYL-GLYCOPROTEIN BETA-1,4-N-ACETYLGLUCOSAMINYL-TRANSFERASE"/>
    <property type="match status" value="1"/>
</dbReference>
<accession>A0A8H2WLU2</accession>
<evidence type="ECO:0000313" key="3">
    <source>
        <dbReference type="Proteomes" id="UP000663841"/>
    </source>
</evidence>
<gene>
    <name evidence="2" type="ORF">RDB_LOCUS2768</name>
</gene>
<dbReference type="Proteomes" id="UP000663841">
    <property type="component" value="Unassembled WGS sequence"/>
</dbReference>
<sequence>MKAALDVDSQTVSHSTLATPALNPPPALVDLGLDRDADTPRLELSTQAIAPEIETDTGPEHKKLDSVAWNRTIGSLRILESSLRSFPPLKSAVSPLIGCLDIVRTTLLRNMFPVDDAKYDSGYSTSIKRRACTAKTREAVLETLQSWTTNPESTKIYWMNGMAGTACPIFPAFRSKLCVVLNDDPDAGKLNVAQQFEMLVNQPMLDAKDAMPDSVVIVIDALDEHRQLSYLGLCFGCRAIARVWDAVLFSTELGLLEVRLDKLDRVADRFFLLEINCTVTGLYKQPILQDARLKPPFARFRSKTAYQLHLGRVPNKGESPFYEQRLRMTQLINSTISPTLSAPPLVIILDVDEITAGHTIELEKKHAFPRDTGHRANNLPPPPSSMVSAPPPPMNQLSGPPPPQIVSTSQRHDTPA</sequence>
<proteinExistence type="predicted"/>
<feature type="compositionally biased region" description="Basic and acidic residues" evidence="1">
    <location>
        <begin position="365"/>
        <end position="374"/>
    </location>
</feature>
<organism evidence="2 3">
    <name type="scientific">Rhizoctonia solani</name>
    <dbReference type="NCBI Taxonomy" id="456999"/>
    <lineage>
        <taxon>Eukaryota</taxon>
        <taxon>Fungi</taxon>
        <taxon>Dikarya</taxon>
        <taxon>Basidiomycota</taxon>
        <taxon>Agaricomycotina</taxon>
        <taxon>Agaricomycetes</taxon>
        <taxon>Cantharellales</taxon>
        <taxon>Ceratobasidiaceae</taxon>
        <taxon>Rhizoctonia</taxon>
    </lineage>
</organism>
<feature type="region of interest" description="Disordered" evidence="1">
    <location>
        <begin position="365"/>
        <end position="416"/>
    </location>
</feature>
<protein>
    <submittedName>
        <fullName evidence="2">Uncharacterized protein</fullName>
    </submittedName>
</protein>
<dbReference type="GO" id="GO:0016020">
    <property type="term" value="C:membrane"/>
    <property type="evidence" value="ECO:0007669"/>
    <property type="project" value="InterPro"/>
</dbReference>
<reference evidence="2" key="1">
    <citation type="submission" date="2021-01" db="EMBL/GenBank/DDBJ databases">
        <authorList>
            <person name="Kaushik A."/>
        </authorList>
    </citation>
    <scope>NUCLEOTIDE SEQUENCE</scope>
    <source>
        <strain evidence="2">AG3-T5</strain>
    </source>
</reference>
<dbReference type="GO" id="GO:0003830">
    <property type="term" value="F:beta-1,4-mannosylglycoprotein 4-beta-N-acetylglucosaminyltransferase activity"/>
    <property type="evidence" value="ECO:0007669"/>
    <property type="project" value="InterPro"/>
</dbReference>
<comment type="caution">
    <text evidence="2">The sequence shown here is derived from an EMBL/GenBank/DDBJ whole genome shotgun (WGS) entry which is preliminary data.</text>
</comment>
<dbReference type="EMBL" id="CAJMWW010000006">
    <property type="protein sequence ID" value="CAE6396446.1"/>
    <property type="molecule type" value="Genomic_DNA"/>
</dbReference>
<name>A0A8H2WLU2_9AGAM</name>
<feature type="region of interest" description="Disordered" evidence="1">
    <location>
        <begin position="1"/>
        <end position="23"/>
    </location>
</feature>
<evidence type="ECO:0000313" key="2">
    <source>
        <dbReference type="EMBL" id="CAE6396446.1"/>
    </source>
</evidence>
<evidence type="ECO:0000256" key="1">
    <source>
        <dbReference type="SAM" id="MobiDB-lite"/>
    </source>
</evidence>
<dbReference type="GO" id="GO:0006044">
    <property type="term" value="P:N-acetylglucosamine metabolic process"/>
    <property type="evidence" value="ECO:0007669"/>
    <property type="project" value="TreeGrafter"/>
</dbReference>
<feature type="compositionally biased region" description="Pro residues" evidence="1">
    <location>
        <begin position="379"/>
        <end position="404"/>
    </location>
</feature>
<dbReference type="PANTHER" id="PTHR12224:SF0">
    <property type="entry name" value="BETA-1,4-MANNOSYL-GLYCOPROTEIN 4-BETA-N-ACETYLGLUCOSAMINYLTRANSFERASE"/>
    <property type="match status" value="1"/>
</dbReference>